<reference evidence="1" key="1">
    <citation type="journal article" date="2023" name="Mol. Phylogenet. Evol.">
        <title>Genome-scale phylogeny and comparative genomics of the fungal order Sordariales.</title>
        <authorList>
            <person name="Hensen N."/>
            <person name="Bonometti L."/>
            <person name="Westerberg I."/>
            <person name="Brannstrom I.O."/>
            <person name="Guillou S."/>
            <person name="Cros-Aarteil S."/>
            <person name="Calhoun S."/>
            <person name="Haridas S."/>
            <person name="Kuo A."/>
            <person name="Mondo S."/>
            <person name="Pangilinan J."/>
            <person name="Riley R."/>
            <person name="LaButti K."/>
            <person name="Andreopoulos B."/>
            <person name="Lipzen A."/>
            <person name="Chen C."/>
            <person name="Yan M."/>
            <person name="Daum C."/>
            <person name="Ng V."/>
            <person name="Clum A."/>
            <person name="Steindorff A."/>
            <person name="Ohm R.A."/>
            <person name="Martin F."/>
            <person name="Silar P."/>
            <person name="Natvig D.O."/>
            <person name="Lalanne C."/>
            <person name="Gautier V."/>
            <person name="Ament-Velasquez S.L."/>
            <person name="Kruys A."/>
            <person name="Hutchinson M.I."/>
            <person name="Powell A.J."/>
            <person name="Barry K."/>
            <person name="Miller A.N."/>
            <person name="Grigoriev I.V."/>
            <person name="Debuchy R."/>
            <person name="Gladieux P."/>
            <person name="Hiltunen Thoren M."/>
            <person name="Johannesson H."/>
        </authorList>
    </citation>
    <scope>NUCLEOTIDE SEQUENCE</scope>
    <source>
        <strain evidence="1">CBS 757.83</strain>
    </source>
</reference>
<dbReference type="EMBL" id="MU863644">
    <property type="protein sequence ID" value="KAK4099997.1"/>
    <property type="molecule type" value="Genomic_DNA"/>
</dbReference>
<evidence type="ECO:0000313" key="2">
    <source>
        <dbReference type="Proteomes" id="UP001305647"/>
    </source>
</evidence>
<proteinExistence type="predicted"/>
<accession>A0AAN6Q2Z0</accession>
<reference evidence="1" key="2">
    <citation type="submission" date="2023-05" db="EMBL/GenBank/DDBJ databases">
        <authorList>
            <consortium name="Lawrence Berkeley National Laboratory"/>
            <person name="Steindorff A."/>
            <person name="Hensen N."/>
            <person name="Bonometti L."/>
            <person name="Westerberg I."/>
            <person name="Brannstrom I.O."/>
            <person name="Guillou S."/>
            <person name="Cros-Aarteil S."/>
            <person name="Calhoun S."/>
            <person name="Haridas S."/>
            <person name="Kuo A."/>
            <person name="Mondo S."/>
            <person name="Pangilinan J."/>
            <person name="Riley R."/>
            <person name="Labutti K."/>
            <person name="Andreopoulos B."/>
            <person name="Lipzen A."/>
            <person name="Chen C."/>
            <person name="Yanf M."/>
            <person name="Daum C."/>
            <person name="Ng V."/>
            <person name="Clum A."/>
            <person name="Ohm R."/>
            <person name="Martin F."/>
            <person name="Silar P."/>
            <person name="Natvig D."/>
            <person name="Lalanne C."/>
            <person name="Gautier V."/>
            <person name="Ament-Velasquez S.L."/>
            <person name="Kruys A."/>
            <person name="Hutchinson M.I."/>
            <person name="Powell A.J."/>
            <person name="Barry K."/>
            <person name="Miller A.N."/>
            <person name="Grigoriev I.V."/>
            <person name="Debuchy R."/>
            <person name="Gladieux P."/>
            <person name="Thoren M.H."/>
            <person name="Johannesson H."/>
        </authorList>
    </citation>
    <scope>NUCLEOTIDE SEQUENCE</scope>
    <source>
        <strain evidence="1">CBS 757.83</strain>
    </source>
</reference>
<dbReference type="Proteomes" id="UP001305647">
    <property type="component" value="Unassembled WGS sequence"/>
</dbReference>
<comment type="caution">
    <text evidence="1">The sequence shown here is derived from an EMBL/GenBank/DDBJ whole genome shotgun (WGS) entry which is preliminary data.</text>
</comment>
<evidence type="ECO:0000313" key="1">
    <source>
        <dbReference type="EMBL" id="KAK4099997.1"/>
    </source>
</evidence>
<organism evidence="1 2">
    <name type="scientific">Parathielavia hyrcaniae</name>
    <dbReference type="NCBI Taxonomy" id="113614"/>
    <lineage>
        <taxon>Eukaryota</taxon>
        <taxon>Fungi</taxon>
        <taxon>Dikarya</taxon>
        <taxon>Ascomycota</taxon>
        <taxon>Pezizomycotina</taxon>
        <taxon>Sordariomycetes</taxon>
        <taxon>Sordariomycetidae</taxon>
        <taxon>Sordariales</taxon>
        <taxon>Chaetomiaceae</taxon>
        <taxon>Parathielavia</taxon>
    </lineage>
</organism>
<keyword evidence="2" id="KW-1185">Reference proteome</keyword>
<dbReference type="AlphaFoldDB" id="A0AAN6Q2Z0"/>
<name>A0AAN6Q2Z0_9PEZI</name>
<sequence>MRKAMRRFLQRLRKQFLPIVLKNLNKESEAGSCTRGWFVQKTWTEAAQRQCKVDGVEPTWENVMLRCPRESGVIHLNLLVSGRHFQT</sequence>
<gene>
    <name evidence="1" type="ORF">N658DRAFT_497726</name>
</gene>
<protein>
    <submittedName>
        <fullName evidence="1">Uncharacterized protein</fullName>
    </submittedName>
</protein>